<sequence length="219" mass="25469">YPAEGEMQFEEGHRRPNLNPEFIKAVLGKLGLKFVPDGKGDLKETFGPEDIFNYAYAIFHSPTYRSRYAEFLKIDFPRLPLTSDLTLFRALCEKGAELMSWHLLTTPSLQIMRSQIKYDIKGSNAVEKVRYDDNLHRVYINKTQYFEGIAPDVWNFHIGGYQVCEKWLKVIWYLSFNHSSAHKSYIALKQVGHQFFASPLQKAVVVTKPTIKRTIRYEP</sequence>
<protein>
    <recommendedName>
        <fullName evidence="1">Type ISP restriction-modification enzyme LLaBIII C-terminal specificity domain-containing protein</fullName>
    </recommendedName>
</protein>
<evidence type="ECO:0000259" key="1">
    <source>
        <dbReference type="Pfam" id="PF18135"/>
    </source>
</evidence>
<gene>
    <name evidence="2" type="ORF">S01H4_39343</name>
</gene>
<proteinExistence type="predicted"/>
<evidence type="ECO:0000313" key="2">
    <source>
        <dbReference type="EMBL" id="GAG98596.1"/>
    </source>
</evidence>
<dbReference type="EMBL" id="BART01021300">
    <property type="protein sequence ID" value="GAG98596.1"/>
    <property type="molecule type" value="Genomic_DNA"/>
</dbReference>
<feature type="non-terminal residue" evidence="2">
    <location>
        <position position="1"/>
    </location>
</feature>
<name>X1DQA7_9ZZZZ</name>
<comment type="caution">
    <text evidence="2">The sequence shown here is derived from an EMBL/GenBank/DDBJ whole genome shotgun (WGS) entry which is preliminary data.</text>
</comment>
<dbReference type="InterPro" id="IPR041635">
    <property type="entry name" value="Type_ISP_LLaBIII_C"/>
</dbReference>
<feature type="domain" description="Type ISP restriction-modification enzyme LLaBIII C-terminal specificity" evidence="1">
    <location>
        <begin position="1"/>
        <end position="169"/>
    </location>
</feature>
<reference evidence="2" key="1">
    <citation type="journal article" date="2014" name="Front. Microbiol.">
        <title>High frequency of phylogenetically diverse reductive dehalogenase-homologous genes in deep subseafloor sedimentary metagenomes.</title>
        <authorList>
            <person name="Kawai M."/>
            <person name="Futagami T."/>
            <person name="Toyoda A."/>
            <person name="Takaki Y."/>
            <person name="Nishi S."/>
            <person name="Hori S."/>
            <person name="Arai W."/>
            <person name="Tsubouchi T."/>
            <person name="Morono Y."/>
            <person name="Uchiyama I."/>
            <person name="Ito T."/>
            <person name="Fujiyama A."/>
            <person name="Inagaki F."/>
            <person name="Takami H."/>
        </authorList>
    </citation>
    <scope>NUCLEOTIDE SEQUENCE</scope>
    <source>
        <strain evidence="2">Expedition CK06-06</strain>
    </source>
</reference>
<accession>X1DQA7</accession>
<organism evidence="2">
    <name type="scientific">marine sediment metagenome</name>
    <dbReference type="NCBI Taxonomy" id="412755"/>
    <lineage>
        <taxon>unclassified sequences</taxon>
        <taxon>metagenomes</taxon>
        <taxon>ecological metagenomes</taxon>
    </lineage>
</organism>
<dbReference type="Pfam" id="PF18135">
    <property type="entry name" value="Type_ISP_C"/>
    <property type="match status" value="1"/>
</dbReference>
<dbReference type="AlphaFoldDB" id="X1DQA7"/>